<dbReference type="EMBL" id="ML978711">
    <property type="protein sequence ID" value="KAF2092036.1"/>
    <property type="molecule type" value="Genomic_DNA"/>
</dbReference>
<name>A0A9P4LYX0_9PEZI</name>
<dbReference type="Proteomes" id="UP000799776">
    <property type="component" value="Unassembled WGS sequence"/>
</dbReference>
<feature type="compositionally biased region" description="Low complexity" evidence="1">
    <location>
        <begin position="36"/>
        <end position="46"/>
    </location>
</feature>
<dbReference type="AlphaFoldDB" id="A0A9P4LYX0"/>
<feature type="region of interest" description="Disordered" evidence="1">
    <location>
        <begin position="148"/>
        <end position="197"/>
    </location>
</feature>
<proteinExistence type="predicted"/>
<evidence type="ECO:0000313" key="3">
    <source>
        <dbReference type="Proteomes" id="UP000799776"/>
    </source>
</evidence>
<feature type="compositionally biased region" description="Basic and acidic residues" evidence="1">
    <location>
        <begin position="148"/>
        <end position="160"/>
    </location>
</feature>
<feature type="compositionally biased region" description="Low complexity" evidence="1">
    <location>
        <begin position="178"/>
        <end position="197"/>
    </location>
</feature>
<protein>
    <submittedName>
        <fullName evidence="2">Uncharacterized protein</fullName>
    </submittedName>
</protein>
<evidence type="ECO:0000313" key="2">
    <source>
        <dbReference type="EMBL" id="KAF2092036.1"/>
    </source>
</evidence>
<organism evidence="2 3">
    <name type="scientific">Saccharata proteae CBS 121410</name>
    <dbReference type="NCBI Taxonomy" id="1314787"/>
    <lineage>
        <taxon>Eukaryota</taxon>
        <taxon>Fungi</taxon>
        <taxon>Dikarya</taxon>
        <taxon>Ascomycota</taxon>
        <taxon>Pezizomycotina</taxon>
        <taxon>Dothideomycetes</taxon>
        <taxon>Dothideomycetes incertae sedis</taxon>
        <taxon>Botryosphaeriales</taxon>
        <taxon>Saccharataceae</taxon>
        <taxon>Saccharata</taxon>
    </lineage>
</organism>
<feature type="region of interest" description="Disordered" evidence="1">
    <location>
        <begin position="29"/>
        <end position="102"/>
    </location>
</feature>
<accession>A0A9P4LYX0</accession>
<sequence length="228" mass="24425">MEQRRMSIPGTRLVLMRRGGETARLMLAAGGGWRKSSSSSSSSSEGSEGKTARRPRWWHTSHTPGSRLHSVKDEADGQMDEGFDGSQHAIVRNGAERDSTGVDEERLEARRWVMGGGWWVVGGGCGGMGDGCVALRARWWEVRGARGERREARRMAEKAKGPHTGPASLGPSVNKAQPADPSSACASPVSPASPASPASSVSSVQCLQCLHCHHQSSGRVARWACARR</sequence>
<evidence type="ECO:0000256" key="1">
    <source>
        <dbReference type="SAM" id="MobiDB-lite"/>
    </source>
</evidence>
<reference evidence="2" key="1">
    <citation type="journal article" date="2020" name="Stud. Mycol.">
        <title>101 Dothideomycetes genomes: a test case for predicting lifestyles and emergence of pathogens.</title>
        <authorList>
            <person name="Haridas S."/>
            <person name="Albert R."/>
            <person name="Binder M."/>
            <person name="Bloem J."/>
            <person name="Labutti K."/>
            <person name="Salamov A."/>
            <person name="Andreopoulos B."/>
            <person name="Baker S."/>
            <person name="Barry K."/>
            <person name="Bills G."/>
            <person name="Bluhm B."/>
            <person name="Cannon C."/>
            <person name="Castanera R."/>
            <person name="Culley D."/>
            <person name="Daum C."/>
            <person name="Ezra D."/>
            <person name="Gonzalez J."/>
            <person name="Henrissat B."/>
            <person name="Kuo A."/>
            <person name="Liang C."/>
            <person name="Lipzen A."/>
            <person name="Lutzoni F."/>
            <person name="Magnuson J."/>
            <person name="Mondo S."/>
            <person name="Nolan M."/>
            <person name="Ohm R."/>
            <person name="Pangilinan J."/>
            <person name="Park H.-J."/>
            <person name="Ramirez L."/>
            <person name="Alfaro M."/>
            <person name="Sun H."/>
            <person name="Tritt A."/>
            <person name="Yoshinaga Y."/>
            <person name="Zwiers L.-H."/>
            <person name="Turgeon B."/>
            <person name="Goodwin S."/>
            <person name="Spatafora J."/>
            <person name="Crous P."/>
            <person name="Grigoriev I."/>
        </authorList>
    </citation>
    <scope>NUCLEOTIDE SEQUENCE</scope>
    <source>
        <strain evidence="2">CBS 121410</strain>
    </source>
</reference>
<comment type="caution">
    <text evidence="2">The sequence shown here is derived from an EMBL/GenBank/DDBJ whole genome shotgun (WGS) entry which is preliminary data.</text>
</comment>
<gene>
    <name evidence="2" type="ORF">K490DRAFT_53192</name>
</gene>
<keyword evidence="3" id="KW-1185">Reference proteome</keyword>